<proteinExistence type="predicted"/>
<evidence type="ECO:0000313" key="2">
    <source>
        <dbReference type="EMBL" id="OSX75561.1"/>
    </source>
</evidence>
<feature type="compositionally biased region" description="Basic and acidic residues" evidence="1">
    <location>
        <begin position="172"/>
        <end position="181"/>
    </location>
</feature>
<feature type="compositionally biased region" description="Pro residues" evidence="1">
    <location>
        <begin position="38"/>
        <end position="52"/>
    </location>
</feature>
<reference evidence="2 3" key="1">
    <citation type="submission" date="2017-03" db="EMBL/GenBank/DDBJ databases">
        <title>WGS assembly of Porphyra umbilicalis.</title>
        <authorList>
            <person name="Brawley S.H."/>
            <person name="Blouin N.A."/>
            <person name="Ficko-Blean E."/>
            <person name="Wheeler G.L."/>
            <person name="Lohr M."/>
            <person name="Goodson H.V."/>
            <person name="Jenkins J.W."/>
            <person name="Blaby-Haas C.E."/>
            <person name="Helliwell K.E."/>
            <person name="Chan C."/>
            <person name="Marriage T."/>
            <person name="Bhattacharya D."/>
            <person name="Klein A.S."/>
            <person name="Badis Y."/>
            <person name="Brodie J."/>
            <person name="Cao Y."/>
            <person name="Collen J."/>
            <person name="Dittami S.M."/>
            <person name="Gachon C.M."/>
            <person name="Green B.R."/>
            <person name="Karpowicz S."/>
            <person name="Kim J.W."/>
            <person name="Kudahl U."/>
            <person name="Lin S."/>
            <person name="Michel G."/>
            <person name="Mittag M."/>
            <person name="Olson B.J."/>
            <person name="Pangilinan J."/>
            <person name="Peng Y."/>
            <person name="Qiu H."/>
            <person name="Shu S."/>
            <person name="Singer J.T."/>
            <person name="Smith A.G."/>
            <person name="Sprecher B.N."/>
            <person name="Wagner V."/>
            <person name="Wang W."/>
            <person name="Wang Z.-Y."/>
            <person name="Yan J."/>
            <person name="Yarish C."/>
            <person name="Zoeuner-Riek S."/>
            <person name="Zhuang Y."/>
            <person name="Zou Y."/>
            <person name="Lindquist E.A."/>
            <person name="Grimwood J."/>
            <person name="Barry K."/>
            <person name="Rokhsar D.S."/>
            <person name="Schmutz J."/>
            <person name="Stiller J.W."/>
            <person name="Grossman A.R."/>
            <person name="Prochnik S.E."/>
        </authorList>
    </citation>
    <scope>NUCLEOTIDE SEQUENCE [LARGE SCALE GENOMIC DNA]</scope>
    <source>
        <strain evidence="2">4086291</strain>
    </source>
</reference>
<dbReference type="AlphaFoldDB" id="A0A1X6P3V4"/>
<sequence>MRATSLPARASAVLPCPVGWVHPSARTRRTSAFISQRPPKPQFPRRPSPQRVPLPHLARPRGAPPWPSIPSAPLNFFASPQSTPPQQLCRGRVGLRHWGGRRDRAAGDERCATPPGGRLRGRPCLAVGARPGVSPTSSRARRPSSLLGTGTDRQSFAHEHQRARACTWSSLKGEREGDRFGRRPGGSARSYTEPTAGNRPAASPAVGSRCPSRSQPHHYRGARVGSVRLHPTTAVACTSSGNAIPPKPRAAQARGKPNEQE</sequence>
<name>A0A1X6P3V4_PORUM</name>
<organism evidence="2 3">
    <name type="scientific">Porphyra umbilicalis</name>
    <name type="common">Purple laver</name>
    <name type="synonym">Red alga</name>
    <dbReference type="NCBI Taxonomy" id="2786"/>
    <lineage>
        <taxon>Eukaryota</taxon>
        <taxon>Rhodophyta</taxon>
        <taxon>Bangiophyceae</taxon>
        <taxon>Bangiales</taxon>
        <taxon>Bangiaceae</taxon>
        <taxon>Porphyra</taxon>
    </lineage>
</organism>
<accession>A0A1X6P3V4</accession>
<feature type="region of interest" description="Disordered" evidence="1">
    <location>
        <begin position="19"/>
        <end position="86"/>
    </location>
</feature>
<protein>
    <submittedName>
        <fullName evidence="2">Uncharacterized protein</fullName>
    </submittedName>
</protein>
<evidence type="ECO:0000313" key="3">
    <source>
        <dbReference type="Proteomes" id="UP000218209"/>
    </source>
</evidence>
<dbReference type="EMBL" id="KV918899">
    <property type="protein sequence ID" value="OSX75561.1"/>
    <property type="molecule type" value="Genomic_DNA"/>
</dbReference>
<gene>
    <name evidence="2" type="ORF">BU14_0231s0014</name>
</gene>
<feature type="region of interest" description="Disordered" evidence="1">
    <location>
        <begin position="105"/>
        <end position="261"/>
    </location>
</feature>
<keyword evidence="3" id="KW-1185">Reference proteome</keyword>
<dbReference type="Proteomes" id="UP000218209">
    <property type="component" value="Unassembled WGS sequence"/>
</dbReference>
<evidence type="ECO:0000256" key="1">
    <source>
        <dbReference type="SAM" id="MobiDB-lite"/>
    </source>
</evidence>